<keyword evidence="10" id="KW-0732">Signal</keyword>
<reference evidence="12 13" key="1">
    <citation type="submission" date="2024-06" db="EMBL/GenBank/DDBJ databases">
        <title>Pontibacter populi HYL7-15.</title>
        <authorList>
            <person name="Kim M.K."/>
        </authorList>
    </citation>
    <scope>NUCLEOTIDE SEQUENCE [LARGE SCALE GENOMIC DNA]</scope>
    <source>
        <strain evidence="12 13">HYL7-15</strain>
    </source>
</reference>
<comment type="similarity">
    <text evidence="2">Belongs to the TonB family.</text>
</comment>
<evidence type="ECO:0000256" key="3">
    <source>
        <dbReference type="ARBA" id="ARBA00022448"/>
    </source>
</evidence>
<sequence length="221" mass="25120">MKAIYSLLICLLTCYAAYAQVNTPDLKTKAIKEKHSEYTLQYNVLQENPAIKHGPYTMTSQNWRCEGNYENGKRSGVWAFYGWNGMTDYKYDFTNNQELQSKSLVNELEVYENGAYVKMEVGNKPFLIGGEGRMLAFIVKNLRYPSQAFRANAQGLVVITVEINEAGELTNSEVNQSAGHGMDEEALRVVRSLPNEWIPAMIDGKPVKSKHHIPVRFSIRR</sequence>
<organism evidence="12 13">
    <name type="scientific">Pontibacter populi</name>
    <dbReference type="NCBI Taxonomy" id="890055"/>
    <lineage>
        <taxon>Bacteria</taxon>
        <taxon>Pseudomonadati</taxon>
        <taxon>Bacteroidota</taxon>
        <taxon>Cytophagia</taxon>
        <taxon>Cytophagales</taxon>
        <taxon>Hymenobacteraceae</taxon>
        <taxon>Pontibacter</taxon>
    </lineage>
</organism>
<dbReference type="InterPro" id="IPR037682">
    <property type="entry name" value="TonB_C"/>
</dbReference>
<proteinExistence type="inferred from homology"/>
<evidence type="ECO:0000256" key="6">
    <source>
        <dbReference type="ARBA" id="ARBA00022692"/>
    </source>
</evidence>
<evidence type="ECO:0000256" key="8">
    <source>
        <dbReference type="ARBA" id="ARBA00022989"/>
    </source>
</evidence>
<evidence type="ECO:0000256" key="7">
    <source>
        <dbReference type="ARBA" id="ARBA00022927"/>
    </source>
</evidence>
<dbReference type="SUPFAM" id="SSF74653">
    <property type="entry name" value="TolA/TonB C-terminal domain"/>
    <property type="match status" value="1"/>
</dbReference>
<dbReference type="InterPro" id="IPR006260">
    <property type="entry name" value="TonB/TolA_C"/>
</dbReference>
<keyword evidence="6" id="KW-0812">Transmembrane</keyword>
<evidence type="ECO:0000256" key="9">
    <source>
        <dbReference type="ARBA" id="ARBA00023136"/>
    </source>
</evidence>
<dbReference type="NCBIfam" id="TIGR01352">
    <property type="entry name" value="tonB_Cterm"/>
    <property type="match status" value="1"/>
</dbReference>
<evidence type="ECO:0000313" key="12">
    <source>
        <dbReference type="EMBL" id="MER2999559.1"/>
    </source>
</evidence>
<dbReference type="Gene3D" id="3.30.1150.10">
    <property type="match status" value="1"/>
</dbReference>
<feature type="chain" id="PRO_5047064909" evidence="10">
    <location>
        <begin position="20"/>
        <end position="221"/>
    </location>
</feature>
<keyword evidence="3" id="KW-0813">Transport</keyword>
<evidence type="ECO:0000256" key="5">
    <source>
        <dbReference type="ARBA" id="ARBA00022519"/>
    </source>
</evidence>
<name>A0ABV1RYS7_9BACT</name>
<feature type="signal peptide" evidence="10">
    <location>
        <begin position="1"/>
        <end position="19"/>
    </location>
</feature>
<dbReference type="InterPro" id="IPR051045">
    <property type="entry name" value="TonB-dependent_transducer"/>
</dbReference>
<dbReference type="PROSITE" id="PS52015">
    <property type="entry name" value="TONB_CTD"/>
    <property type="match status" value="1"/>
</dbReference>
<keyword evidence="8" id="KW-1133">Transmembrane helix</keyword>
<keyword evidence="5" id="KW-0997">Cell inner membrane</keyword>
<dbReference type="PANTHER" id="PTHR33446:SF2">
    <property type="entry name" value="PROTEIN TONB"/>
    <property type="match status" value="1"/>
</dbReference>
<protein>
    <submittedName>
        <fullName evidence="12">Energy transducer TonB</fullName>
    </submittedName>
</protein>
<keyword evidence="4" id="KW-1003">Cell membrane</keyword>
<evidence type="ECO:0000256" key="1">
    <source>
        <dbReference type="ARBA" id="ARBA00004383"/>
    </source>
</evidence>
<keyword evidence="7" id="KW-0653">Protein transport</keyword>
<dbReference type="PANTHER" id="PTHR33446">
    <property type="entry name" value="PROTEIN TONB-RELATED"/>
    <property type="match status" value="1"/>
</dbReference>
<evidence type="ECO:0000259" key="11">
    <source>
        <dbReference type="PROSITE" id="PS52015"/>
    </source>
</evidence>
<dbReference type="Proteomes" id="UP001476807">
    <property type="component" value="Unassembled WGS sequence"/>
</dbReference>
<evidence type="ECO:0000256" key="10">
    <source>
        <dbReference type="SAM" id="SignalP"/>
    </source>
</evidence>
<accession>A0ABV1RYS7</accession>
<dbReference type="RefSeq" id="WP_350414424.1">
    <property type="nucleotide sequence ID" value="NZ_JBEOKT010000026.1"/>
</dbReference>
<comment type="caution">
    <text evidence="12">The sequence shown here is derived from an EMBL/GenBank/DDBJ whole genome shotgun (WGS) entry which is preliminary data.</text>
</comment>
<evidence type="ECO:0000256" key="2">
    <source>
        <dbReference type="ARBA" id="ARBA00006555"/>
    </source>
</evidence>
<dbReference type="SUPFAM" id="SSF82185">
    <property type="entry name" value="Histone H3 K4-specific methyltransferase SET7/9 N-terminal domain"/>
    <property type="match status" value="1"/>
</dbReference>
<dbReference type="Pfam" id="PF03544">
    <property type="entry name" value="TonB_C"/>
    <property type="match status" value="1"/>
</dbReference>
<feature type="domain" description="TonB C-terminal" evidence="11">
    <location>
        <begin position="129"/>
        <end position="221"/>
    </location>
</feature>
<evidence type="ECO:0000313" key="13">
    <source>
        <dbReference type="Proteomes" id="UP001476807"/>
    </source>
</evidence>
<gene>
    <name evidence="12" type="ORF">ABS362_18550</name>
</gene>
<keyword evidence="13" id="KW-1185">Reference proteome</keyword>
<evidence type="ECO:0000256" key="4">
    <source>
        <dbReference type="ARBA" id="ARBA00022475"/>
    </source>
</evidence>
<keyword evidence="9" id="KW-0472">Membrane</keyword>
<comment type="subcellular location">
    <subcellularLocation>
        <location evidence="1">Cell inner membrane</location>
        <topology evidence="1">Single-pass membrane protein</topology>
        <orientation evidence="1">Periplasmic side</orientation>
    </subcellularLocation>
</comment>
<dbReference type="EMBL" id="JBEOKT010000026">
    <property type="protein sequence ID" value="MER2999559.1"/>
    <property type="molecule type" value="Genomic_DNA"/>
</dbReference>